<accession>A0A220UMG4</accession>
<sequence length="183" mass="20607">MKLTHIFNTAALPLAFALLSFNAAAVSPPHPTGLNAPMISVASFNHKNYAEQEATKMFPAPEAGMVQHILTLPKLENEDDYMVEIQIGQTQLVDCNKHGLNGELKELSVKGWGYSYYQVSEVSEGPSTMMACLEMAKKEAFVRIPGELKMRYDSRLPKVFYLPEGTELRFRTWKVDSTYHYAK</sequence>
<dbReference type="InterPro" id="IPR005658">
    <property type="entry name" value="Prot_inh_ecotin"/>
</dbReference>
<dbReference type="Proteomes" id="UP000198367">
    <property type="component" value="Chromosome"/>
</dbReference>
<proteinExistence type="inferred from homology"/>
<evidence type="ECO:0000313" key="4">
    <source>
        <dbReference type="Proteomes" id="UP000198367"/>
    </source>
</evidence>
<dbReference type="Pfam" id="PF03974">
    <property type="entry name" value="Ecotin"/>
    <property type="match status" value="1"/>
</dbReference>
<evidence type="ECO:0000256" key="1">
    <source>
        <dbReference type="ARBA" id="ARBA00010558"/>
    </source>
</evidence>
<dbReference type="PANTHER" id="PTHR35890:SF3">
    <property type="entry name" value="ECOTIN"/>
    <property type="match status" value="1"/>
</dbReference>
<protein>
    <submittedName>
        <fullName evidence="3">Ecotin</fullName>
    </submittedName>
</protein>
<dbReference type="EMBL" id="CP022358">
    <property type="protein sequence ID" value="ASK69295.1"/>
    <property type="molecule type" value="Genomic_DNA"/>
</dbReference>
<keyword evidence="4" id="KW-1185">Reference proteome</keyword>
<dbReference type="RefSeq" id="WP_086904738.1">
    <property type="nucleotide sequence ID" value="NZ_CP022358.1"/>
</dbReference>
<organism evidence="3 4">
    <name type="scientific">Shewanella bicestrii</name>
    <dbReference type="NCBI Taxonomy" id="2018305"/>
    <lineage>
        <taxon>Bacteria</taxon>
        <taxon>Pseudomonadati</taxon>
        <taxon>Pseudomonadota</taxon>
        <taxon>Gammaproteobacteria</taxon>
        <taxon>Alteromonadales</taxon>
        <taxon>Shewanellaceae</taxon>
        <taxon>Shewanella</taxon>
    </lineage>
</organism>
<comment type="similarity">
    <text evidence="1">Belongs to the protease inhibitor I11 (ecotin) family.</text>
</comment>
<dbReference type="Gene3D" id="2.60.40.550">
    <property type="entry name" value="Ecotin"/>
    <property type="match status" value="1"/>
</dbReference>
<evidence type="ECO:0000256" key="2">
    <source>
        <dbReference type="SAM" id="SignalP"/>
    </source>
</evidence>
<dbReference type="NCBIfam" id="NF002987">
    <property type="entry name" value="PRK03719.1"/>
    <property type="match status" value="1"/>
</dbReference>
<dbReference type="PIRSF" id="PIRSF006865">
    <property type="entry name" value="Prot_inh_ecotin"/>
    <property type="match status" value="1"/>
</dbReference>
<gene>
    <name evidence="3" type="ORF">CF168_10680</name>
</gene>
<keyword evidence="2" id="KW-0732">Signal</keyword>
<evidence type="ECO:0000313" key="3">
    <source>
        <dbReference type="EMBL" id="ASK69295.1"/>
    </source>
</evidence>
<dbReference type="GO" id="GO:0004867">
    <property type="term" value="F:serine-type endopeptidase inhibitor activity"/>
    <property type="evidence" value="ECO:0007669"/>
    <property type="project" value="InterPro"/>
</dbReference>
<dbReference type="AlphaFoldDB" id="A0A220UMG4"/>
<dbReference type="SUPFAM" id="SSF49772">
    <property type="entry name" value="Ecotin, trypsin inhibitor"/>
    <property type="match status" value="1"/>
</dbReference>
<reference evidence="3 4" key="1">
    <citation type="submission" date="2017-07" db="EMBL/GenBank/DDBJ databases">
        <title>Phenotypical and genomic characterization of a clinical isolate of Shewanella bicestrii sp. nov. producing an extended-spectrum beta-lactamase and a new oxacillinase variant.</title>
        <authorList>
            <person name="Jousset A.B."/>
            <person name="Bonnin R.A."/>
            <person name="Girlich D."/>
            <person name="Dabos L."/>
            <person name="Potron A."/>
            <person name="Dortet L."/>
            <person name="Glaser P."/>
            <person name="Naas T."/>
        </authorList>
    </citation>
    <scope>NUCLEOTIDE SEQUENCE [LARGE SCALE GENOMIC DNA]</scope>
    <source>
        <strain evidence="3 4">JAB-1</strain>
    </source>
</reference>
<dbReference type="InterPro" id="IPR036198">
    <property type="entry name" value="Ecotin_sf"/>
</dbReference>
<name>A0A220UMG4_9GAMM</name>
<feature type="signal peptide" evidence="2">
    <location>
        <begin position="1"/>
        <end position="25"/>
    </location>
</feature>
<dbReference type="KEGG" id="sbj:CF168_10680"/>
<feature type="chain" id="PRO_5011477059" evidence="2">
    <location>
        <begin position="26"/>
        <end position="183"/>
    </location>
</feature>
<dbReference type="PANTHER" id="PTHR35890">
    <property type="match status" value="1"/>
</dbReference>